<evidence type="ECO:0000313" key="2">
    <source>
        <dbReference type="EMBL" id="MBM7589729.1"/>
    </source>
</evidence>
<sequence length="155" mass="17799">MALLFIIICIIVTSFVLWRGRILSVLENIAILLFASIVTQIVMNFISYNMQLIKTTKVLSLYLAHCLCQIILLPLLVVLFFQYYSFLPTRFSRILSVLVISFLLTGLEYIGDRGGVIVFRSFPVWGLLVYWVAVLLICLAFYKYYQNLLPGRGSE</sequence>
<keyword evidence="1" id="KW-0472">Membrane</keyword>
<dbReference type="RefSeq" id="WP_204517448.1">
    <property type="nucleotide sequence ID" value="NZ_BAABIN010000038.1"/>
</dbReference>
<gene>
    <name evidence="2" type="ORF">JOD01_001329</name>
</gene>
<feature type="transmembrane region" description="Helical" evidence="1">
    <location>
        <begin position="122"/>
        <end position="145"/>
    </location>
</feature>
<dbReference type="Proteomes" id="UP000717624">
    <property type="component" value="Unassembled WGS sequence"/>
</dbReference>
<protein>
    <submittedName>
        <fullName evidence="2">Uncharacterized protein</fullName>
    </submittedName>
</protein>
<keyword evidence="1" id="KW-0812">Transmembrane</keyword>
<feature type="transmembrane region" description="Helical" evidence="1">
    <location>
        <begin position="90"/>
        <end position="110"/>
    </location>
</feature>
<dbReference type="EMBL" id="JAFBEB010000003">
    <property type="protein sequence ID" value="MBM7589729.1"/>
    <property type="molecule type" value="Genomic_DNA"/>
</dbReference>
<comment type="caution">
    <text evidence="2">The sequence shown here is derived from an EMBL/GenBank/DDBJ whole genome shotgun (WGS) entry which is preliminary data.</text>
</comment>
<evidence type="ECO:0000256" key="1">
    <source>
        <dbReference type="SAM" id="Phobius"/>
    </source>
</evidence>
<accession>A0A939BTQ9</accession>
<proteinExistence type="predicted"/>
<feature type="transmembrane region" description="Helical" evidence="1">
    <location>
        <begin position="29"/>
        <end position="47"/>
    </location>
</feature>
<reference evidence="2" key="1">
    <citation type="submission" date="2021-01" db="EMBL/GenBank/DDBJ databases">
        <title>Genomic Encyclopedia of Type Strains, Phase IV (KMG-IV): sequencing the most valuable type-strain genomes for metagenomic binning, comparative biology and taxonomic classification.</title>
        <authorList>
            <person name="Goeker M."/>
        </authorList>
    </citation>
    <scope>NUCLEOTIDE SEQUENCE</scope>
    <source>
        <strain evidence="2">DSM 25523</strain>
    </source>
</reference>
<organism evidence="2 3">
    <name type="scientific">Brevibacillus fulvus</name>
    <dbReference type="NCBI Taxonomy" id="1125967"/>
    <lineage>
        <taxon>Bacteria</taxon>
        <taxon>Bacillati</taxon>
        <taxon>Bacillota</taxon>
        <taxon>Bacilli</taxon>
        <taxon>Bacillales</taxon>
        <taxon>Paenibacillaceae</taxon>
        <taxon>Brevibacillus</taxon>
    </lineage>
</organism>
<feature type="transmembrane region" description="Helical" evidence="1">
    <location>
        <begin position="59"/>
        <end position="84"/>
    </location>
</feature>
<evidence type="ECO:0000313" key="3">
    <source>
        <dbReference type="Proteomes" id="UP000717624"/>
    </source>
</evidence>
<keyword evidence="3" id="KW-1185">Reference proteome</keyword>
<name>A0A939BTQ9_9BACL</name>
<keyword evidence="1" id="KW-1133">Transmembrane helix</keyword>
<dbReference type="AlphaFoldDB" id="A0A939BTQ9"/>